<keyword evidence="2" id="KW-1185">Reference proteome</keyword>
<accession>A0AAV4N4N2</accession>
<dbReference type="EMBL" id="BPLQ01001128">
    <property type="protein sequence ID" value="GIX78800.1"/>
    <property type="molecule type" value="Genomic_DNA"/>
</dbReference>
<gene>
    <name evidence="1" type="ORF">CDAR_402771</name>
</gene>
<dbReference type="Proteomes" id="UP001054837">
    <property type="component" value="Unassembled WGS sequence"/>
</dbReference>
<sequence length="107" mass="12450">MENTEFITNGKVCLAKLRFPLQLESTNHSIFSEQIDKSHFLDRGETNRQRFIWRAFVPKYTVSRYISFPRYSQGGDGRRTFLEIDGKSSSSSKVRLSLIHLRKTSFG</sequence>
<dbReference type="AlphaFoldDB" id="A0AAV4N4N2"/>
<comment type="caution">
    <text evidence="1">The sequence shown here is derived from an EMBL/GenBank/DDBJ whole genome shotgun (WGS) entry which is preliminary data.</text>
</comment>
<protein>
    <submittedName>
        <fullName evidence="1">Uncharacterized protein</fullName>
    </submittedName>
</protein>
<organism evidence="1 2">
    <name type="scientific">Caerostris darwini</name>
    <dbReference type="NCBI Taxonomy" id="1538125"/>
    <lineage>
        <taxon>Eukaryota</taxon>
        <taxon>Metazoa</taxon>
        <taxon>Ecdysozoa</taxon>
        <taxon>Arthropoda</taxon>
        <taxon>Chelicerata</taxon>
        <taxon>Arachnida</taxon>
        <taxon>Araneae</taxon>
        <taxon>Araneomorphae</taxon>
        <taxon>Entelegynae</taxon>
        <taxon>Araneoidea</taxon>
        <taxon>Araneidae</taxon>
        <taxon>Caerostris</taxon>
    </lineage>
</organism>
<name>A0AAV4N4N2_9ARAC</name>
<reference evidence="1 2" key="1">
    <citation type="submission" date="2021-06" db="EMBL/GenBank/DDBJ databases">
        <title>Caerostris darwini draft genome.</title>
        <authorList>
            <person name="Kono N."/>
            <person name="Arakawa K."/>
        </authorList>
    </citation>
    <scope>NUCLEOTIDE SEQUENCE [LARGE SCALE GENOMIC DNA]</scope>
</reference>
<evidence type="ECO:0000313" key="1">
    <source>
        <dbReference type="EMBL" id="GIX78800.1"/>
    </source>
</evidence>
<proteinExistence type="predicted"/>
<evidence type="ECO:0000313" key="2">
    <source>
        <dbReference type="Proteomes" id="UP001054837"/>
    </source>
</evidence>